<dbReference type="InterPro" id="IPR012257">
    <property type="entry name" value="Glc_ox_4Fe-4S"/>
</dbReference>
<keyword evidence="5 6" id="KW-0411">Iron-sulfur</keyword>
<accession>A0A3D8J962</accession>
<evidence type="ECO:0000256" key="1">
    <source>
        <dbReference type="ARBA" id="ARBA00022485"/>
    </source>
</evidence>
<dbReference type="GO" id="GO:0019154">
    <property type="term" value="F:glycolate dehydrogenase activity"/>
    <property type="evidence" value="ECO:0007669"/>
    <property type="project" value="UniProtKB-EC"/>
</dbReference>
<feature type="domain" description="Cysteine-rich" evidence="7">
    <location>
        <begin position="293"/>
        <end position="377"/>
    </location>
</feature>
<organism evidence="9 10">
    <name type="scientific">Helicobacter anseris</name>
    <dbReference type="NCBI Taxonomy" id="375926"/>
    <lineage>
        <taxon>Bacteria</taxon>
        <taxon>Pseudomonadati</taxon>
        <taxon>Campylobacterota</taxon>
        <taxon>Epsilonproteobacteria</taxon>
        <taxon>Campylobacterales</taxon>
        <taxon>Helicobacteraceae</taxon>
        <taxon>Helicobacter</taxon>
    </lineage>
</organism>
<evidence type="ECO:0000256" key="4">
    <source>
        <dbReference type="ARBA" id="ARBA00023004"/>
    </source>
</evidence>
<dbReference type="EMBL" id="NXLX01000006">
    <property type="protein sequence ID" value="RDU74033.1"/>
    <property type="molecule type" value="Genomic_DNA"/>
</dbReference>
<evidence type="ECO:0000313" key="9">
    <source>
        <dbReference type="EMBL" id="RDU74033.1"/>
    </source>
</evidence>
<feature type="domain" description="4Fe-4S ferredoxin-type" evidence="8">
    <location>
        <begin position="8"/>
        <end position="76"/>
    </location>
</feature>
<dbReference type="PIRSF" id="PIRSF000139">
    <property type="entry name" value="Glc_ox_4Fe-4S"/>
    <property type="match status" value="1"/>
</dbReference>
<dbReference type="OrthoDB" id="9770306at2"/>
<dbReference type="Proteomes" id="UP000256695">
    <property type="component" value="Unassembled WGS sequence"/>
</dbReference>
<comment type="cofactor">
    <cofactor evidence="6">
        <name>[4Fe-4S] cluster</name>
        <dbReference type="ChEBI" id="CHEBI:49883"/>
    </cofactor>
    <text evidence="6">Binds 2 [4Fe-4S] clusters.</text>
</comment>
<gene>
    <name evidence="9" type="ORF">CQA57_03545</name>
</gene>
<dbReference type="Pfam" id="PF13183">
    <property type="entry name" value="Fer4_8"/>
    <property type="match status" value="1"/>
</dbReference>
<keyword evidence="3" id="KW-0677">Repeat</keyword>
<dbReference type="GO" id="GO:0046872">
    <property type="term" value="F:metal ion binding"/>
    <property type="evidence" value="ECO:0007669"/>
    <property type="project" value="UniProtKB-UniRule"/>
</dbReference>
<keyword evidence="4 6" id="KW-0408">Iron</keyword>
<dbReference type="InterPro" id="IPR017896">
    <property type="entry name" value="4Fe4S_Fe-S-bd"/>
</dbReference>
<reference evidence="9 10" key="1">
    <citation type="submission" date="2018-04" db="EMBL/GenBank/DDBJ databases">
        <title>Novel Campyloabacter and Helicobacter Species and Strains.</title>
        <authorList>
            <person name="Mannion A.J."/>
            <person name="Shen Z."/>
            <person name="Fox J.G."/>
        </authorList>
    </citation>
    <scope>NUCLEOTIDE SEQUENCE [LARGE SCALE GENOMIC DNA]</scope>
    <source>
        <strain evidence="9 10">MIT 04-9362</strain>
    </source>
</reference>
<dbReference type="AlphaFoldDB" id="A0A3D8J962"/>
<comment type="catalytic activity">
    <reaction evidence="6">
        <text>glycolate + A = glyoxylate + AH2</text>
        <dbReference type="Rhea" id="RHEA:21264"/>
        <dbReference type="ChEBI" id="CHEBI:13193"/>
        <dbReference type="ChEBI" id="CHEBI:17499"/>
        <dbReference type="ChEBI" id="CHEBI:29805"/>
        <dbReference type="ChEBI" id="CHEBI:36655"/>
        <dbReference type="EC" id="1.1.99.14"/>
    </reaction>
</comment>
<proteinExistence type="predicted"/>
<evidence type="ECO:0000313" key="10">
    <source>
        <dbReference type="Proteomes" id="UP000256695"/>
    </source>
</evidence>
<keyword evidence="1 6" id="KW-0004">4Fe-4S</keyword>
<evidence type="ECO:0000256" key="2">
    <source>
        <dbReference type="ARBA" id="ARBA00022723"/>
    </source>
</evidence>
<keyword evidence="6" id="KW-0249">Electron transport</keyword>
<dbReference type="GO" id="GO:0051539">
    <property type="term" value="F:4 iron, 4 sulfur cluster binding"/>
    <property type="evidence" value="ECO:0007669"/>
    <property type="project" value="UniProtKB-UniRule"/>
</dbReference>
<dbReference type="RefSeq" id="WP_115578863.1">
    <property type="nucleotide sequence ID" value="NZ_NXLX01000006.1"/>
</dbReference>
<comment type="catalytic activity">
    <reaction evidence="6">
        <text>(R)-lactate + A = pyruvate + AH2</text>
        <dbReference type="Rhea" id="RHEA:15089"/>
        <dbReference type="ChEBI" id="CHEBI:13193"/>
        <dbReference type="ChEBI" id="CHEBI:15361"/>
        <dbReference type="ChEBI" id="CHEBI:16004"/>
        <dbReference type="ChEBI" id="CHEBI:17499"/>
    </reaction>
</comment>
<dbReference type="PANTHER" id="PTHR32479">
    <property type="entry name" value="GLYCOLATE OXIDASE IRON-SULFUR SUBUNIT"/>
    <property type="match status" value="1"/>
</dbReference>
<evidence type="ECO:0000256" key="3">
    <source>
        <dbReference type="ARBA" id="ARBA00022737"/>
    </source>
</evidence>
<dbReference type="InterPro" id="IPR017900">
    <property type="entry name" value="4Fe4S_Fe_S_CS"/>
</dbReference>
<dbReference type="PROSITE" id="PS00198">
    <property type="entry name" value="4FE4S_FER_1"/>
    <property type="match status" value="1"/>
</dbReference>
<dbReference type="Gene3D" id="1.10.1060.10">
    <property type="entry name" value="Alpha-helical ferredoxin"/>
    <property type="match status" value="1"/>
</dbReference>
<keyword evidence="10" id="KW-1185">Reference proteome</keyword>
<evidence type="ECO:0000259" key="7">
    <source>
        <dbReference type="Pfam" id="PF02754"/>
    </source>
</evidence>
<comment type="function">
    <text evidence="6">Component of a complex that catalyzes the oxidation of glycolate to glyoxylate.</text>
</comment>
<comment type="caution">
    <text evidence="9">The sequence shown here is derived from an EMBL/GenBank/DDBJ whole genome shotgun (WGS) entry which is preliminary data.</text>
</comment>
<keyword evidence="6" id="KW-0813">Transport</keyword>
<dbReference type="SUPFAM" id="SSF46548">
    <property type="entry name" value="alpha-helical ferredoxin"/>
    <property type="match status" value="1"/>
</dbReference>
<feature type="domain" description="Cysteine-rich" evidence="7">
    <location>
        <begin position="159"/>
        <end position="240"/>
    </location>
</feature>
<protein>
    <recommendedName>
        <fullName evidence="6">Glycolate oxidase iron-sulfur subunit</fullName>
        <ecNumber evidence="6">1.1.99.14</ecNumber>
    </recommendedName>
</protein>
<dbReference type="InterPro" id="IPR009051">
    <property type="entry name" value="Helical_ferredxn"/>
</dbReference>
<dbReference type="PANTHER" id="PTHR32479:SF20">
    <property type="entry name" value="GLYCOLATE OXIDASE IRON-SULFUR SUBUNIT"/>
    <property type="match status" value="1"/>
</dbReference>
<evidence type="ECO:0000256" key="5">
    <source>
        <dbReference type="ARBA" id="ARBA00023014"/>
    </source>
</evidence>
<keyword evidence="2 6" id="KW-0479">Metal-binding</keyword>
<dbReference type="Pfam" id="PF02754">
    <property type="entry name" value="CCG"/>
    <property type="match status" value="2"/>
</dbReference>
<dbReference type="EC" id="1.1.99.14" evidence="6"/>
<evidence type="ECO:0000259" key="8">
    <source>
        <dbReference type="Pfam" id="PF13183"/>
    </source>
</evidence>
<sequence length="407" mass="46821">MKVFKNIASTCIKCAKCIPDCSSYQFYRDEVHSPRGFLELISQYEKGSLRLDSNLQEVMDTCLLCNHCVSNCPISIPIDSLIQEIRTKQKISLSKRIYFFLLRHSVLKKFVFKFFAFLPPCEIKHKDSALWNLRFSRSFFLDSHPKSIASSKQGGQKKVAIFAGCLINYNYPHIGKSLLKVLDSFGVDVLLPKQECCGAPTYFSGDIQTSIFLVKKNLLYFEEIIDLVDAILIPEATCASVMLKDWQKILSFDEKNQEWILLLKKIQDKMFIATEWIYKFCDFSGIRKSKKRVTYHDSCHACKVLQITKEPREIIKSGFELIEMSDSSSCCGFGGIEVQNNNFEFSRAIGVKKIRDIQQTNAQIVSAECNACKTQIDYLLKKDQSNVIFYHPIELLEQMLERKDIVQ</sequence>
<name>A0A3D8J962_9HELI</name>
<dbReference type="InterPro" id="IPR004017">
    <property type="entry name" value="Cys_rich_dom"/>
</dbReference>
<evidence type="ECO:0000256" key="6">
    <source>
        <dbReference type="PIRNR" id="PIRNR000139"/>
    </source>
</evidence>